<dbReference type="Proteomes" id="UP000000305">
    <property type="component" value="Unassembled WGS sequence"/>
</dbReference>
<dbReference type="CDD" id="cd00096">
    <property type="entry name" value="Ig"/>
    <property type="match status" value="1"/>
</dbReference>
<evidence type="ECO:0000256" key="2">
    <source>
        <dbReference type="SAM" id="Phobius"/>
    </source>
</evidence>
<dbReference type="InterPro" id="IPR007110">
    <property type="entry name" value="Ig-like_dom"/>
</dbReference>
<feature type="non-terminal residue" evidence="4">
    <location>
        <position position="114"/>
    </location>
</feature>
<feature type="domain" description="Ig-like" evidence="3">
    <location>
        <begin position="1"/>
        <end position="63"/>
    </location>
</feature>
<dbReference type="KEGG" id="dpx:DAPPUDRAFT_274847"/>
<dbReference type="InterPro" id="IPR013783">
    <property type="entry name" value="Ig-like_fold"/>
</dbReference>
<evidence type="ECO:0000259" key="3">
    <source>
        <dbReference type="PROSITE" id="PS50835"/>
    </source>
</evidence>
<evidence type="ECO:0000313" key="5">
    <source>
        <dbReference type="Proteomes" id="UP000000305"/>
    </source>
</evidence>
<dbReference type="InterPro" id="IPR036179">
    <property type="entry name" value="Ig-like_dom_sf"/>
</dbReference>
<proteinExistence type="predicted"/>
<dbReference type="eggNOG" id="KOG4475">
    <property type="taxonomic scope" value="Eukaryota"/>
</dbReference>
<dbReference type="EMBL" id="GL735190">
    <property type="protein sequence ID" value="EFX60992.1"/>
    <property type="molecule type" value="Genomic_DNA"/>
</dbReference>
<dbReference type="Pfam" id="PF13927">
    <property type="entry name" value="Ig_3"/>
    <property type="match status" value="1"/>
</dbReference>
<dbReference type="InParanoid" id="E9I4T8"/>
<evidence type="ECO:0000256" key="1">
    <source>
        <dbReference type="SAM" id="MobiDB-lite"/>
    </source>
</evidence>
<dbReference type="OrthoDB" id="2413561at2759"/>
<keyword evidence="2" id="KW-1133">Transmembrane helix</keyword>
<reference evidence="4 5" key="1">
    <citation type="journal article" date="2011" name="Science">
        <title>The ecoresponsive genome of Daphnia pulex.</title>
        <authorList>
            <person name="Colbourne J.K."/>
            <person name="Pfrender M.E."/>
            <person name="Gilbert D."/>
            <person name="Thomas W.K."/>
            <person name="Tucker A."/>
            <person name="Oakley T.H."/>
            <person name="Tokishita S."/>
            <person name="Aerts A."/>
            <person name="Arnold G.J."/>
            <person name="Basu M.K."/>
            <person name="Bauer D.J."/>
            <person name="Caceres C.E."/>
            <person name="Carmel L."/>
            <person name="Casola C."/>
            <person name="Choi J.H."/>
            <person name="Detter J.C."/>
            <person name="Dong Q."/>
            <person name="Dusheyko S."/>
            <person name="Eads B.D."/>
            <person name="Frohlich T."/>
            <person name="Geiler-Samerotte K.A."/>
            <person name="Gerlach D."/>
            <person name="Hatcher P."/>
            <person name="Jogdeo S."/>
            <person name="Krijgsveld J."/>
            <person name="Kriventseva E.V."/>
            <person name="Kultz D."/>
            <person name="Laforsch C."/>
            <person name="Lindquist E."/>
            <person name="Lopez J."/>
            <person name="Manak J.R."/>
            <person name="Muller J."/>
            <person name="Pangilinan J."/>
            <person name="Patwardhan R.P."/>
            <person name="Pitluck S."/>
            <person name="Pritham E.J."/>
            <person name="Rechtsteiner A."/>
            <person name="Rho M."/>
            <person name="Rogozin I.B."/>
            <person name="Sakarya O."/>
            <person name="Salamov A."/>
            <person name="Schaack S."/>
            <person name="Shapiro H."/>
            <person name="Shiga Y."/>
            <person name="Skalitzky C."/>
            <person name="Smith Z."/>
            <person name="Souvorov A."/>
            <person name="Sung W."/>
            <person name="Tang Z."/>
            <person name="Tsuchiya D."/>
            <person name="Tu H."/>
            <person name="Vos H."/>
            <person name="Wang M."/>
            <person name="Wolf Y.I."/>
            <person name="Yamagata H."/>
            <person name="Yamada T."/>
            <person name="Ye Y."/>
            <person name="Shaw J.R."/>
            <person name="Andrews J."/>
            <person name="Crease T.J."/>
            <person name="Tang H."/>
            <person name="Lucas S.M."/>
            <person name="Robertson H.M."/>
            <person name="Bork P."/>
            <person name="Koonin E.V."/>
            <person name="Zdobnov E.M."/>
            <person name="Grigoriev I.V."/>
            <person name="Lynch M."/>
            <person name="Boore J.L."/>
        </authorList>
    </citation>
    <scope>NUCLEOTIDE SEQUENCE [LARGE SCALE GENOMIC DNA]</scope>
</reference>
<evidence type="ECO:0000313" key="4">
    <source>
        <dbReference type="EMBL" id="EFX60992.1"/>
    </source>
</evidence>
<organism evidence="4 5">
    <name type="scientific">Daphnia pulex</name>
    <name type="common">Water flea</name>
    <dbReference type="NCBI Taxonomy" id="6669"/>
    <lineage>
        <taxon>Eukaryota</taxon>
        <taxon>Metazoa</taxon>
        <taxon>Ecdysozoa</taxon>
        <taxon>Arthropoda</taxon>
        <taxon>Crustacea</taxon>
        <taxon>Branchiopoda</taxon>
        <taxon>Diplostraca</taxon>
        <taxon>Cladocera</taxon>
        <taxon>Anomopoda</taxon>
        <taxon>Daphniidae</taxon>
        <taxon>Daphnia</taxon>
    </lineage>
</organism>
<feature type="region of interest" description="Disordered" evidence="1">
    <location>
        <begin position="91"/>
        <end position="114"/>
    </location>
</feature>
<accession>E9I4T8</accession>
<keyword evidence="2" id="KW-0472">Membrane</keyword>
<dbReference type="AlphaFoldDB" id="E9I4T8"/>
<dbReference type="STRING" id="6669.E9I4T8"/>
<feature type="transmembrane region" description="Helical" evidence="2">
    <location>
        <begin position="60"/>
        <end position="81"/>
    </location>
</feature>
<protein>
    <recommendedName>
        <fullName evidence="3">Ig-like domain-containing protein</fullName>
    </recommendedName>
</protein>
<name>E9I4T8_DAPPU</name>
<dbReference type="SUPFAM" id="SSF48726">
    <property type="entry name" value="Immunoglobulin"/>
    <property type="match status" value="1"/>
</dbReference>
<dbReference type="Gene3D" id="2.60.40.10">
    <property type="entry name" value="Immunoglobulins"/>
    <property type="match status" value="1"/>
</dbReference>
<keyword evidence="5" id="KW-1185">Reference proteome</keyword>
<dbReference type="PROSITE" id="PS50835">
    <property type="entry name" value="IG_LIKE"/>
    <property type="match status" value="1"/>
</dbReference>
<sequence>MDAPTIQWDRDSVMGGFTSDRFSVDRNGTLTIQNAQQEDQGFYGCTAGDYDGAESIAKTIIITLGAAAAYIFWSVGLLIWCRLRRRQRKLRSPNDGGAGGAGGAEAQLDVQTAL</sequence>
<dbReference type="HOGENOM" id="CLU_2127214_0_0_1"/>
<keyword evidence="2" id="KW-0812">Transmembrane</keyword>
<gene>
    <name evidence="4" type="ORF">DAPPUDRAFT_274847</name>
</gene>